<dbReference type="Pfam" id="PF19424">
    <property type="entry name" value="UNC80"/>
    <property type="match status" value="2"/>
</dbReference>
<dbReference type="PANTHER" id="PTHR31781:SF1">
    <property type="entry name" value="PROTEIN UNC-80 HOMOLOG"/>
    <property type="match status" value="1"/>
</dbReference>
<evidence type="ECO:0000259" key="2">
    <source>
        <dbReference type="Pfam" id="PF19424"/>
    </source>
</evidence>
<dbReference type="STRING" id="6198.A0A074ZVI2"/>
<keyword evidence="4" id="KW-1185">Reference proteome</keyword>
<protein>
    <recommendedName>
        <fullName evidence="2">Protein UNC80 central region domain-containing protein</fullName>
    </recommendedName>
</protein>
<feature type="domain" description="Protein UNC80 central region" evidence="2">
    <location>
        <begin position="268"/>
        <end position="343"/>
    </location>
</feature>
<dbReference type="GO" id="GO:0005261">
    <property type="term" value="F:monoatomic cation channel activity"/>
    <property type="evidence" value="ECO:0007669"/>
    <property type="project" value="TreeGrafter"/>
</dbReference>
<dbReference type="RefSeq" id="XP_009168866.1">
    <property type="nucleotide sequence ID" value="XM_009170602.1"/>
</dbReference>
<organism evidence="3 4">
    <name type="scientific">Opisthorchis viverrini</name>
    <name type="common">Southeast Asian liver fluke</name>
    <dbReference type="NCBI Taxonomy" id="6198"/>
    <lineage>
        <taxon>Eukaryota</taxon>
        <taxon>Metazoa</taxon>
        <taxon>Spiralia</taxon>
        <taxon>Lophotrochozoa</taxon>
        <taxon>Platyhelminthes</taxon>
        <taxon>Trematoda</taxon>
        <taxon>Digenea</taxon>
        <taxon>Opisthorchiida</taxon>
        <taxon>Opisthorchiata</taxon>
        <taxon>Opisthorchiidae</taxon>
        <taxon>Opisthorchis</taxon>
    </lineage>
</organism>
<dbReference type="AlphaFoldDB" id="A0A074ZVI2"/>
<gene>
    <name evidence="3" type="ORF">T265_05561</name>
</gene>
<reference evidence="3 4" key="1">
    <citation type="submission" date="2013-11" db="EMBL/GenBank/DDBJ databases">
        <title>Opisthorchis viverrini - life in the bile duct.</title>
        <authorList>
            <person name="Young N.D."/>
            <person name="Nagarajan N."/>
            <person name="Lin S.J."/>
            <person name="Korhonen P.K."/>
            <person name="Jex A.R."/>
            <person name="Hall R.S."/>
            <person name="Safavi-Hemami H."/>
            <person name="Kaewkong W."/>
            <person name="Bertrand D."/>
            <person name="Gao S."/>
            <person name="Seet Q."/>
            <person name="Wongkham S."/>
            <person name="Teh B.T."/>
            <person name="Wongkham C."/>
            <person name="Intapan P.M."/>
            <person name="Maleewong W."/>
            <person name="Yang X."/>
            <person name="Hu M."/>
            <person name="Wang Z."/>
            <person name="Hofmann A."/>
            <person name="Sternberg P.W."/>
            <person name="Tan P."/>
            <person name="Wang J."/>
            <person name="Gasser R.B."/>
        </authorList>
    </citation>
    <scope>NUCLEOTIDE SEQUENCE [LARGE SCALE GENOMIC DNA]</scope>
</reference>
<dbReference type="GO" id="GO:0034703">
    <property type="term" value="C:cation channel complex"/>
    <property type="evidence" value="ECO:0007669"/>
    <property type="project" value="TreeGrafter"/>
</dbReference>
<dbReference type="InterPro" id="IPR045852">
    <property type="entry name" value="UNC80_central"/>
</dbReference>
<evidence type="ECO:0000313" key="3">
    <source>
        <dbReference type="EMBL" id="KER27385.1"/>
    </source>
</evidence>
<evidence type="ECO:0000256" key="1">
    <source>
        <dbReference type="SAM" id="MobiDB-lite"/>
    </source>
</evidence>
<dbReference type="PANTHER" id="PTHR31781">
    <property type="entry name" value="UNC80"/>
    <property type="match status" value="1"/>
</dbReference>
<feature type="compositionally biased region" description="Polar residues" evidence="1">
    <location>
        <begin position="91"/>
        <end position="100"/>
    </location>
</feature>
<dbReference type="GO" id="GO:0030424">
    <property type="term" value="C:axon"/>
    <property type="evidence" value="ECO:0007669"/>
    <property type="project" value="TreeGrafter"/>
</dbReference>
<dbReference type="CTD" id="20319743"/>
<feature type="domain" description="Protein UNC80 central region" evidence="2">
    <location>
        <begin position="15"/>
        <end position="61"/>
    </location>
</feature>
<dbReference type="Proteomes" id="UP000054324">
    <property type="component" value="Unassembled WGS sequence"/>
</dbReference>
<dbReference type="EMBL" id="KL596724">
    <property type="protein sequence ID" value="KER27385.1"/>
    <property type="molecule type" value="Genomic_DNA"/>
</dbReference>
<dbReference type="OrthoDB" id="5584001at2759"/>
<feature type="region of interest" description="Disordered" evidence="1">
    <location>
        <begin position="74"/>
        <end position="131"/>
    </location>
</feature>
<name>A0A074ZVI2_OPIVI</name>
<dbReference type="GeneID" id="20319743"/>
<proteinExistence type="predicted"/>
<sequence length="389" mass="42974">MPQFTYTRPVLHSYSLIFSSTNFSCDHQSYCLPNCFERQQHQCRALMNGIKQVYGAEIEHSFVRSVSRQINTNPAENVGRYNLDESIGPGRTSQEQTEGSSDTDDSSHFESTGDLSSSDYAVKHRTRSAKAGSKLEFPTVLSHDSLNGLTKTSDSDVETGSCLSHRLGSVAQPDSTKPKTSIFSKVSKRKEPQFPGLGTRRESTTILDKLRLRSSNRLTVHTVQDLENPGLSSLLGLGVLAGAGAGLLRASSSSAGLFGLAEPEECETLQMHRHQTRRVYKQPNMTELPIQRYILNQVKNMYSNSFNLLNKSALLLTHEQLEKVVPLAWELLLETEEELVSSTVQAIGLFVELGSLLESASSLIECVVRERGGAKRTNINPLLRPLTSD</sequence>
<feature type="compositionally biased region" description="Polar residues" evidence="1">
    <location>
        <begin position="109"/>
        <end position="119"/>
    </location>
</feature>
<dbReference type="KEGG" id="ovi:T265_05561"/>
<accession>A0A074ZVI2</accession>
<dbReference type="GO" id="GO:0055080">
    <property type="term" value="P:monoatomic cation homeostasis"/>
    <property type="evidence" value="ECO:0007669"/>
    <property type="project" value="TreeGrafter"/>
</dbReference>
<evidence type="ECO:0000313" key="4">
    <source>
        <dbReference type="Proteomes" id="UP000054324"/>
    </source>
</evidence>